<evidence type="ECO:0000313" key="3">
    <source>
        <dbReference type="EMBL" id="MBJ7594774.1"/>
    </source>
</evidence>
<dbReference type="InterPro" id="IPR036866">
    <property type="entry name" value="RibonucZ/Hydroxyglut_hydro"/>
</dbReference>
<organism evidence="3 4">
    <name type="scientific">Candidatus Aeolococcus gillhamiae</name>
    <dbReference type="NCBI Taxonomy" id="3127015"/>
    <lineage>
        <taxon>Bacteria</taxon>
        <taxon>Bacillati</taxon>
        <taxon>Candidatus Dormiibacterota</taxon>
        <taxon>Candidatus Dormibacteria</taxon>
        <taxon>Candidatus Aeolococcales</taxon>
        <taxon>Candidatus Aeolococcaceae</taxon>
        <taxon>Candidatus Aeolococcus</taxon>
    </lineage>
</organism>
<dbReference type="GO" id="GO:0046872">
    <property type="term" value="F:metal ion binding"/>
    <property type="evidence" value="ECO:0007669"/>
    <property type="project" value="UniProtKB-KW"/>
</dbReference>
<dbReference type="Gene3D" id="3.60.15.10">
    <property type="entry name" value="Ribonuclease Z/Hydroxyacylglutathione hydrolase-like"/>
    <property type="match status" value="1"/>
</dbReference>
<sequence length="471" mass="49537">MTERLATVTTVVDSRPALVEQWVATELGNSSYVVVDRNSGDAAVIDPLCDVDRYLAAARASGWRVAASLDTHVHNDFVSGGPTLRAATGCVFAVPDSSGIAGVDRTLRGGDELAVGSMSLRAIHSPGHTPEHLSYLLVDADGTPLALFSGGALMVGTMARPDLLGPSWTYALSRMGRETLQQLLTLPDALSVLPTHGGGSFCGSATSNARVTTVGAERRDNPLAQARDLAHFLAIHAKQGRYPAYYARMAPINRAAEPGAAAVTTSQLSVAAFDDAVAGGAIAVDCRAYADFDAAHVPGSLNVPGDGPFSAWVGWVVDIGTPVALVAASEPAAEEATRQLRRIGFHDLRGWLDAHDWIADGRATATVVRCTMGDLAERILDGEHVTVIDVRQENEWAQGHLPGAVHALAPDLPGIAARLDRREPVAVHCATGYRSALGVSMLLREGIDDVWHVSEGVEAWSALGYPLVTSA</sequence>
<dbReference type="GO" id="GO:0050313">
    <property type="term" value="F:sulfur dioxygenase activity"/>
    <property type="evidence" value="ECO:0007669"/>
    <property type="project" value="InterPro"/>
</dbReference>
<dbReference type="InterPro" id="IPR036873">
    <property type="entry name" value="Rhodanese-like_dom_sf"/>
</dbReference>
<evidence type="ECO:0000313" key="4">
    <source>
        <dbReference type="Proteomes" id="UP000606991"/>
    </source>
</evidence>
<dbReference type="Gene3D" id="3.40.250.10">
    <property type="entry name" value="Rhodanese-like domain"/>
    <property type="match status" value="2"/>
</dbReference>
<feature type="domain" description="Rhodanese" evidence="2">
    <location>
        <begin position="277"/>
        <end position="360"/>
    </location>
</feature>
<gene>
    <name evidence="3" type="ORF">JF886_07920</name>
</gene>
<dbReference type="GO" id="GO:0006749">
    <property type="term" value="P:glutathione metabolic process"/>
    <property type="evidence" value="ECO:0007669"/>
    <property type="project" value="InterPro"/>
</dbReference>
<protein>
    <submittedName>
        <fullName evidence="3">MBL fold metallo-hydrolase</fullName>
    </submittedName>
</protein>
<dbReference type="PANTHER" id="PTHR43084">
    <property type="entry name" value="PERSULFIDE DIOXYGENASE ETHE1"/>
    <property type="match status" value="1"/>
</dbReference>
<dbReference type="InterPro" id="IPR051682">
    <property type="entry name" value="Mito_Persulfide_Diox"/>
</dbReference>
<reference evidence="3 4" key="1">
    <citation type="submission" date="2020-10" db="EMBL/GenBank/DDBJ databases">
        <title>Ca. Dormibacterota MAGs.</title>
        <authorList>
            <person name="Montgomery K."/>
        </authorList>
    </citation>
    <scope>NUCLEOTIDE SEQUENCE [LARGE SCALE GENOMIC DNA]</scope>
    <source>
        <strain evidence="3">SC8812_S17_18</strain>
    </source>
</reference>
<dbReference type="SUPFAM" id="SSF52821">
    <property type="entry name" value="Rhodanese/Cell cycle control phosphatase"/>
    <property type="match status" value="2"/>
</dbReference>
<dbReference type="PANTHER" id="PTHR43084:SF1">
    <property type="entry name" value="PERSULFIDE DIOXYGENASE ETHE1, MITOCHONDRIAL"/>
    <property type="match status" value="1"/>
</dbReference>
<dbReference type="AlphaFoldDB" id="A0A934JVI9"/>
<evidence type="ECO:0000259" key="2">
    <source>
        <dbReference type="PROSITE" id="PS50206"/>
    </source>
</evidence>
<dbReference type="PROSITE" id="PS50206">
    <property type="entry name" value="RHODANESE_3"/>
    <property type="match status" value="2"/>
</dbReference>
<dbReference type="InterPro" id="IPR044528">
    <property type="entry name" value="POD-like_MBL-fold"/>
</dbReference>
<dbReference type="InterPro" id="IPR001763">
    <property type="entry name" value="Rhodanese-like_dom"/>
</dbReference>
<keyword evidence="1" id="KW-0479">Metal-binding</keyword>
<dbReference type="EMBL" id="JAEKNS010000080">
    <property type="protein sequence ID" value="MBJ7594774.1"/>
    <property type="molecule type" value="Genomic_DNA"/>
</dbReference>
<dbReference type="InterPro" id="IPR001279">
    <property type="entry name" value="Metallo-B-lactamas"/>
</dbReference>
<dbReference type="SMART" id="SM00450">
    <property type="entry name" value="RHOD"/>
    <property type="match status" value="2"/>
</dbReference>
<dbReference type="CDD" id="cd07724">
    <property type="entry name" value="POD-like_MBL-fold"/>
    <property type="match status" value="1"/>
</dbReference>
<dbReference type="Proteomes" id="UP000606991">
    <property type="component" value="Unassembled WGS sequence"/>
</dbReference>
<feature type="domain" description="Rhodanese" evidence="2">
    <location>
        <begin position="381"/>
        <end position="469"/>
    </location>
</feature>
<dbReference type="GO" id="GO:0070813">
    <property type="term" value="P:hydrogen sulfide metabolic process"/>
    <property type="evidence" value="ECO:0007669"/>
    <property type="project" value="TreeGrafter"/>
</dbReference>
<dbReference type="SUPFAM" id="SSF56281">
    <property type="entry name" value="Metallo-hydrolase/oxidoreductase"/>
    <property type="match status" value="1"/>
</dbReference>
<comment type="caution">
    <text evidence="3">The sequence shown here is derived from an EMBL/GenBank/DDBJ whole genome shotgun (WGS) entry which is preliminary data.</text>
</comment>
<accession>A0A934JVI9</accession>
<dbReference type="Pfam" id="PF00753">
    <property type="entry name" value="Lactamase_B"/>
    <property type="match status" value="1"/>
</dbReference>
<evidence type="ECO:0000256" key="1">
    <source>
        <dbReference type="ARBA" id="ARBA00022723"/>
    </source>
</evidence>
<dbReference type="CDD" id="cd00158">
    <property type="entry name" value="RHOD"/>
    <property type="match status" value="1"/>
</dbReference>
<dbReference type="SMART" id="SM00849">
    <property type="entry name" value="Lactamase_B"/>
    <property type="match status" value="1"/>
</dbReference>
<proteinExistence type="predicted"/>
<name>A0A934JVI9_9BACT</name>
<dbReference type="Pfam" id="PF00581">
    <property type="entry name" value="Rhodanese"/>
    <property type="match status" value="2"/>
</dbReference>